<keyword evidence="5" id="KW-0678">Repressor</keyword>
<dbReference type="PANTHER" id="PTHR28246">
    <property type="entry name" value="G1-SPECIFIC TRANSCRIPTIONAL REPRESSOR WHI5-RELATED"/>
    <property type="match status" value="1"/>
</dbReference>
<evidence type="ECO:0000256" key="3">
    <source>
        <dbReference type="ARBA" id="ARBA00006922"/>
    </source>
</evidence>
<dbReference type="GeneID" id="54293630"/>
<feature type="non-terminal residue" evidence="10">
    <location>
        <position position="1"/>
    </location>
</feature>
<feature type="compositionally biased region" description="Low complexity" evidence="9">
    <location>
        <begin position="220"/>
        <end position="229"/>
    </location>
</feature>
<dbReference type="GO" id="GO:0000082">
    <property type="term" value="P:G1/S transition of mitotic cell cycle"/>
    <property type="evidence" value="ECO:0007669"/>
    <property type="project" value="InterPro"/>
</dbReference>
<feature type="compositionally biased region" description="Polar residues" evidence="9">
    <location>
        <begin position="141"/>
        <end position="152"/>
    </location>
</feature>
<keyword evidence="7" id="KW-0804">Transcription</keyword>
<dbReference type="AlphaFoldDB" id="A0A6A6AZZ9"/>
<evidence type="ECO:0000256" key="9">
    <source>
        <dbReference type="SAM" id="MobiDB-lite"/>
    </source>
</evidence>
<feature type="compositionally biased region" description="Polar residues" evidence="9">
    <location>
        <begin position="354"/>
        <end position="371"/>
    </location>
</feature>
<reference evidence="10" key="1">
    <citation type="journal article" date="2020" name="Stud. Mycol.">
        <title>101 Dothideomycetes genomes: a test case for predicting lifestyles and emergence of pathogens.</title>
        <authorList>
            <person name="Haridas S."/>
            <person name="Albert R."/>
            <person name="Binder M."/>
            <person name="Bloem J."/>
            <person name="Labutti K."/>
            <person name="Salamov A."/>
            <person name="Andreopoulos B."/>
            <person name="Baker S."/>
            <person name="Barry K."/>
            <person name="Bills G."/>
            <person name="Bluhm B."/>
            <person name="Cannon C."/>
            <person name="Castanera R."/>
            <person name="Culley D."/>
            <person name="Daum C."/>
            <person name="Ezra D."/>
            <person name="Gonzalez J."/>
            <person name="Henrissat B."/>
            <person name="Kuo A."/>
            <person name="Liang C."/>
            <person name="Lipzen A."/>
            <person name="Lutzoni F."/>
            <person name="Magnuson J."/>
            <person name="Mondo S."/>
            <person name="Nolan M."/>
            <person name="Ohm R."/>
            <person name="Pangilinan J."/>
            <person name="Park H.-J."/>
            <person name="Ramirez L."/>
            <person name="Alfaro M."/>
            <person name="Sun H."/>
            <person name="Tritt A."/>
            <person name="Yoshinaga Y."/>
            <person name="Zwiers L.-H."/>
            <person name="Turgeon B."/>
            <person name="Goodwin S."/>
            <person name="Spatafora J."/>
            <person name="Crous P."/>
            <person name="Grigoriev I."/>
        </authorList>
    </citation>
    <scope>NUCLEOTIDE SEQUENCE</scope>
    <source>
        <strain evidence="10">CBS 121167</strain>
    </source>
</reference>
<dbReference type="Pfam" id="PF08528">
    <property type="entry name" value="Whi5"/>
    <property type="match status" value="1"/>
</dbReference>
<comment type="similarity">
    <text evidence="3">Belongs to the WHI5/NRM1 family.</text>
</comment>
<dbReference type="GO" id="GO:0003712">
    <property type="term" value="F:transcription coregulator activity"/>
    <property type="evidence" value="ECO:0007669"/>
    <property type="project" value="TreeGrafter"/>
</dbReference>
<feature type="compositionally biased region" description="Polar residues" evidence="9">
    <location>
        <begin position="1"/>
        <end position="15"/>
    </location>
</feature>
<dbReference type="InterPro" id="IPR039198">
    <property type="entry name" value="Srl3/Whi5"/>
</dbReference>
<sequence>TTQPDALPGSQESYVSASSTASTAPRLPSLGSNLSTESVADSDLTSPATSNASHAQPKPSSQVNHGPGTPVAHDPARVARPITPQPDTAPRDAVANASAITSPMSVDTPTLTQGSKRTASGTVKHATVGSQGKTGLLSGLHSRTTSSDSNVSRIGQLSAELKTRLSYAMVKVQNGWEQKSIDELETVASQRTSPSLQTSAPRQSRSTTVSPRSYHRPRRSSGFSPSSDPYPVPLAAGHSSPSTFSRALGQYSSNMVAPEIHIRPSTASTVSSTASSTLSLAAPVEIVPRRHRRSSSNRAPPMLSAQGVSRPFTDAGVPSTPTGKSRPAGILRLPSQQAEMDAVDSLLFMSSPNNSAHFAHTSANSTAQPSPLRSEFASARKVAFDDRS</sequence>
<keyword evidence="8" id="KW-0539">Nucleus</keyword>
<feature type="compositionally biased region" description="Polar residues" evidence="9">
    <location>
        <begin position="98"/>
        <end position="121"/>
    </location>
</feature>
<accession>A0A6A6AZZ9</accession>
<dbReference type="GO" id="GO:0033309">
    <property type="term" value="C:SBF transcription complex"/>
    <property type="evidence" value="ECO:0007669"/>
    <property type="project" value="TreeGrafter"/>
</dbReference>
<feature type="non-terminal residue" evidence="10">
    <location>
        <position position="388"/>
    </location>
</feature>
<feature type="region of interest" description="Disordered" evidence="9">
    <location>
        <begin position="185"/>
        <end position="246"/>
    </location>
</feature>
<dbReference type="OrthoDB" id="2359117at2759"/>
<name>A0A6A6AZZ9_9PEZI</name>
<dbReference type="RefSeq" id="XP_033392471.1">
    <property type="nucleotide sequence ID" value="XM_033536134.1"/>
</dbReference>
<evidence type="ECO:0000256" key="4">
    <source>
        <dbReference type="ARBA" id="ARBA00022490"/>
    </source>
</evidence>
<evidence type="ECO:0000313" key="11">
    <source>
        <dbReference type="Proteomes" id="UP000799438"/>
    </source>
</evidence>
<evidence type="ECO:0000256" key="6">
    <source>
        <dbReference type="ARBA" id="ARBA00023015"/>
    </source>
</evidence>
<feature type="region of interest" description="Disordered" evidence="9">
    <location>
        <begin position="354"/>
        <end position="388"/>
    </location>
</feature>
<evidence type="ECO:0000256" key="2">
    <source>
        <dbReference type="ARBA" id="ARBA00004496"/>
    </source>
</evidence>
<dbReference type="PANTHER" id="PTHR28246:SF1">
    <property type="entry name" value="G1-SPECIFIC TRANSCRIPTIONAL REPRESSOR WHI5-RELATED"/>
    <property type="match status" value="1"/>
</dbReference>
<keyword evidence="6" id="KW-0805">Transcription regulation</keyword>
<feature type="compositionally biased region" description="Polar residues" evidence="9">
    <location>
        <begin position="30"/>
        <end position="64"/>
    </location>
</feature>
<keyword evidence="4" id="KW-0963">Cytoplasm</keyword>
<feature type="region of interest" description="Disordered" evidence="9">
    <location>
        <begin position="285"/>
        <end position="329"/>
    </location>
</feature>
<dbReference type="EMBL" id="ML995512">
    <property type="protein sequence ID" value="KAF2136753.1"/>
    <property type="molecule type" value="Genomic_DNA"/>
</dbReference>
<dbReference type="GO" id="GO:0005737">
    <property type="term" value="C:cytoplasm"/>
    <property type="evidence" value="ECO:0007669"/>
    <property type="project" value="UniProtKB-SubCell"/>
</dbReference>
<evidence type="ECO:0000256" key="7">
    <source>
        <dbReference type="ARBA" id="ARBA00023163"/>
    </source>
</evidence>
<keyword evidence="11" id="KW-1185">Reference proteome</keyword>
<protein>
    <submittedName>
        <fullName evidence="10">Uncharacterized protein</fullName>
    </submittedName>
</protein>
<feature type="compositionally biased region" description="Polar residues" evidence="9">
    <location>
        <begin position="187"/>
        <end position="209"/>
    </location>
</feature>
<evidence type="ECO:0000256" key="8">
    <source>
        <dbReference type="ARBA" id="ARBA00023242"/>
    </source>
</evidence>
<dbReference type="InterPro" id="IPR013734">
    <property type="entry name" value="TF_Nrm1/Whi5"/>
</dbReference>
<gene>
    <name evidence="10" type="ORF">K452DRAFT_208361</name>
</gene>
<feature type="region of interest" description="Disordered" evidence="9">
    <location>
        <begin position="1"/>
        <end position="152"/>
    </location>
</feature>
<organism evidence="10 11">
    <name type="scientific">Aplosporella prunicola CBS 121167</name>
    <dbReference type="NCBI Taxonomy" id="1176127"/>
    <lineage>
        <taxon>Eukaryota</taxon>
        <taxon>Fungi</taxon>
        <taxon>Dikarya</taxon>
        <taxon>Ascomycota</taxon>
        <taxon>Pezizomycotina</taxon>
        <taxon>Dothideomycetes</taxon>
        <taxon>Dothideomycetes incertae sedis</taxon>
        <taxon>Botryosphaeriales</taxon>
        <taxon>Aplosporellaceae</taxon>
        <taxon>Aplosporella</taxon>
    </lineage>
</organism>
<evidence type="ECO:0000256" key="1">
    <source>
        <dbReference type="ARBA" id="ARBA00004123"/>
    </source>
</evidence>
<comment type="subcellular location">
    <subcellularLocation>
        <location evidence="2">Cytoplasm</location>
    </subcellularLocation>
    <subcellularLocation>
        <location evidence="1">Nucleus</location>
    </subcellularLocation>
</comment>
<dbReference type="Proteomes" id="UP000799438">
    <property type="component" value="Unassembled WGS sequence"/>
</dbReference>
<proteinExistence type="inferred from homology"/>
<evidence type="ECO:0000313" key="10">
    <source>
        <dbReference type="EMBL" id="KAF2136753.1"/>
    </source>
</evidence>
<evidence type="ECO:0000256" key="5">
    <source>
        <dbReference type="ARBA" id="ARBA00022491"/>
    </source>
</evidence>